<name>A0ABS7X5S5_9GAMM</name>
<accession>A0ABS7X5S5</accession>
<feature type="chain" id="PRO_5046701228" evidence="2">
    <location>
        <begin position="21"/>
        <end position="649"/>
    </location>
</feature>
<keyword evidence="2" id="KW-0732">Signal</keyword>
<keyword evidence="1" id="KW-0378">Hydrolase</keyword>
<dbReference type="InterPro" id="IPR001375">
    <property type="entry name" value="Peptidase_S9_cat"/>
</dbReference>
<keyword evidence="5" id="KW-1185">Reference proteome</keyword>
<dbReference type="SUPFAM" id="SSF82171">
    <property type="entry name" value="DPP6 N-terminal domain-like"/>
    <property type="match status" value="1"/>
</dbReference>
<reference evidence="4 5" key="1">
    <citation type="submission" date="2021-08" db="EMBL/GenBank/DDBJ databases">
        <title>Rheinheimera aquimaris sp. nov., isolated from seawater of the East Sea in Korea.</title>
        <authorList>
            <person name="Kim K.H."/>
            <person name="Wenting R."/>
            <person name="Kim K.R."/>
            <person name="Jeon C.O."/>
        </authorList>
    </citation>
    <scope>NUCLEOTIDE SEQUENCE [LARGE SCALE GENOMIC DNA]</scope>
    <source>
        <strain evidence="4 5">MA-13</strain>
    </source>
</reference>
<feature type="signal peptide" evidence="2">
    <location>
        <begin position="1"/>
        <end position="20"/>
    </location>
</feature>
<dbReference type="PROSITE" id="PS51257">
    <property type="entry name" value="PROKAR_LIPOPROTEIN"/>
    <property type="match status" value="1"/>
</dbReference>
<evidence type="ECO:0000259" key="3">
    <source>
        <dbReference type="Pfam" id="PF00326"/>
    </source>
</evidence>
<sequence>MQFFKSLVCAVVLITGCAQAAEPDMVAEFSKDATYSDVKLSPDGKFLSVVVSLNGKKALGFVDRSSYNMVNAIQFGGEYEVGDYHWVNDERVVIKMVASLPWSKEPAYYGELYAVNWNGRMGSMIYGYSAAEQQTGKLIKQREATQGWAEIVDLYTKDDRKIVISSTPWGQDGNRVPELLLMDVYSGKTRKIAHGPAAYSNFLVDDDGEPVLAFGVDKHNDRVVFRYNQKDEDWTEVPKQKFGNDFRPIGLNDTKDGVYVFDDFQQDKMGLFELKLADFAYTEVFTDAKVDISSFEATKEGNNVFAFKLEDGNPSYALFTEKYAEAKLFKELLTIFPGEALHITSKTDDDKLWVVYSYSDTNPGTYYLYDAEKKSIGQLFSTRPYLADVKLANTKPISFTSFDDTVIHGYFTAGKNQTEHKPLIVNVHGGPHGVRDHWGYDGEVQLLANAGYSVLQVNFRGSGGYGNSLLRAGYLQWGDAIQRDIIAATEWAIASGMAKAGNVCIMGASFGGYAALQSASLAPDLFKCTVGVAGVYDLNIMKSDGDIPLKSFGISYLDQVLGSDQAQLDAYSPVNQVAKLKAAVLIAHGKRDKRAPLEHALRLKKALDNAGKPYQWLEFNDETHGFYSPQNREVYYRKLLEFLQTHLKN</sequence>
<dbReference type="PANTHER" id="PTHR42776">
    <property type="entry name" value="SERINE PEPTIDASE S9 FAMILY MEMBER"/>
    <property type="match status" value="1"/>
</dbReference>
<dbReference type="Proteomes" id="UP000663814">
    <property type="component" value="Unassembled WGS sequence"/>
</dbReference>
<evidence type="ECO:0000313" key="4">
    <source>
        <dbReference type="EMBL" id="MBZ9610529.1"/>
    </source>
</evidence>
<gene>
    <name evidence="4" type="ORF">I4W93_002850</name>
</gene>
<feature type="domain" description="Peptidase S9 prolyl oligopeptidase catalytic" evidence="3">
    <location>
        <begin position="438"/>
        <end position="648"/>
    </location>
</feature>
<dbReference type="Gene3D" id="3.40.50.1820">
    <property type="entry name" value="alpha/beta hydrolase"/>
    <property type="match status" value="1"/>
</dbReference>
<dbReference type="PANTHER" id="PTHR42776:SF27">
    <property type="entry name" value="DIPEPTIDYL PEPTIDASE FAMILY MEMBER 6"/>
    <property type="match status" value="1"/>
</dbReference>
<evidence type="ECO:0000256" key="2">
    <source>
        <dbReference type="SAM" id="SignalP"/>
    </source>
</evidence>
<proteinExistence type="predicted"/>
<dbReference type="InterPro" id="IPR029058">
    <property type="entry name" value="AB_hydrolase_fold"/>
</dbReference>
<protein>
    <submittedName>
        <fullName evidence="4">Prolyl oligopeptidase family serine peptidase</fullName>
    </submittedName>
</protein>
<comment type="caution">
    <text evidence="4">The sequence shown here is derived from an EMBL/GenBank/DDBJ whole genome shotgun (WGS) entry which is preliminary data.</text>
</comment>
<dbReference type="Pfam" id="PF00326">
    <property type="entry name" value="Peptidase_S9"/>
    <property type="match status" value="1"/>
</dbReference>
<dbReference type="SUPFAM" id="SSF53474">
    <property type="entry name" value="alpha/beta-Hydrolases"/>
    <property type="match status" value="1"/>
</dbReference>
<evidence type="ECO:0000256" key="1">
    <source>
        <dbReference type="ARBA" id="ARBA00022801"/>
    </source>
</evidence>
<evidence type="ECO:0000313" key="5">
    <source>
        <dbReference type="Proteomes" id="UP000663814"/>
    </source>
</evidence>
<dbReference type="EMBL" id="JAERPS020000001">
    <property type="protein sequence ID" value="MBZ9610529.1"/>
    <property type="molecule type" value="Genomic_DNA"/>
</dbReference>
<dbReference type="RefSeq" id="WP_205309941.1">
    <property type="nucleotide sequence ID" value="NZ_JAERPS020000001.1"/>
</dbReference>
<organism evidence="4 5">
    <name type="scientific">Rheinheimera maricola</name>
    <dbReference type="NCBI Taxonomy" id="2793282"/>
    <lineage>
        <taxon>Bacteria</taxon>
        <taxon>Pseudomonadati</taxon>
        <taxon>Pseudomonadota</taxon>
        <taxon>Gammaproteobacteria</taxon>
        <taxon>Chromatiales</taxon>
        <taxon>Chromatiaceae</taxon>
        <taxon>Rheinheimera</taxon>
    </lineage>
</organism>